<dbReference type="InterPro" id="IPR053719">
    <property type="entry name" value="Lipogen_MT_Stabilize_sf"/>
</dbReference>
<organism evidence="1 2">
    <name type="scientific">Dimorphilus gyrociliatus</name>
    <dbReference type="NCBI Taxonomy" id="2664684"/>
    <lineage>
        <taxon>Eukaryota</taxon>
        <taxon>Metazoa</taxon>
        <taxon>Spiralia</taxon>
        <taxon>Lophotrochozoa</taxon>
        <taxon>Annelida</taxon>
        <taxon>Polychaeta</taxon>
        <taxon>Polychaeta incertae sedis</taxon>
        <taxon>Dinophilidae</taxon>
        <taxon>Dimorphilus</taxon>
    </lineage>
</organism>
<proteinExistence type="predicted"/>
<dbReference type="Gene3D" id="6.10.140.1610">
    <property type="match status" value="1"/>
</dbReference>
<accession>A0A7I8WBJ3</accession>
<evidence type="ECO:0000313" key="1">
    <source>
        <dbReference type="EMBL" id="CAD5125508.1"/>
    </source>
</evidence>
<protein>
    <submittedName>
        <fullName evidence="1">Uncharacterized protein</fullName>
    </submittedName>
</protein>
<keyword evidence="2" id="KW-1185">Reference proteome</keyword>
<dbReference type="EMBL" id="CAJFCJ010000027">
    <property type="protein sequence ID" value="CAD5125508.1"/>
    <property type="molecule type" value="Genomic_DNA"/>
</dbReference>
<dbReference type="Proteomes" id="UP000549394">
    <property type="component" value="Unassembled WGS sequence"/>
</dbReference>
<evidence type="ECO:0000313" key="2">
    <source>
        <dbReference type="Proteomes" id="UP000549394"/>
    </source>
</evidence>
<gene>
    <name evidence="1" type="ORF">DGYR_LOCUS12874</name>
</gene>
<dbReference type="AlphaFoldDB" id="A0A7I8WBJ3"/>
<reference evidence="1 2" key="1">
    <citation type="submission" date="2020-08" db="EMBL/GenBank/DDBJ databases">
        <authorList>
            <person name="Hejnol A."/>
        </authorList>
    </citation>
    <scope>NUCLEOTIDE SEQUENCE [LARGE SCALE GENOMIC DNA]</scope>
</reference>
<sequence>MADPIENHAYLPRSSPIRNSKMEDNLDSRWINNMNGVDKQISIIECIEDFLRAVNEMETCILYKSRLREIEVDPKMEECLNEACSLVKLPVSNFEPTTLQPYYKMVTDFKESIQGEVAEVPIKGNSISTYHYFEKKTKTIKDKSYKTTTLIENCSSCFDFISGKFKILLKTFTELARYIQREYEHHLQNLQKALCTFPG</sequence>
<name>A0A7I8WBJ3_9ANNE</name>
<comment type="caution">
    <text evidence="1">The sequence shown here is derived from an EMBL/GenBank/DDBJ whole genome shotgun (WGS) entry which is preliminary data.</text>
</comment>